<keyword evidence="2" id="KW-1185">Reference proteome</keyword>
<accession>A0ABZ0IGP1</accession>
<reference evidence="1 2" key="1">
    <citation type="submission" date="2023-10" db="EMBL/GenBank/DDBJ databases">
        <title>Two novel species belonging to the OM43/NOR5 clade.</title>
        <authorList>
            <person name="Park M."/>
        </authorList>
    </citation>
    <scope>NUCLEOTIDE SEQUENCE [LARGE SCALE GENOMIC DNA]</scope>
    <source>
        <strain evidence="1 2">IMCC45268</strain>
    </source>
</reference>
<name>A0ABZ0IGP1_9GAMM</name>
<protein>
    <submittedName>
        <fullName evidence="1">Uncharacterized protein</fullName>
    </submittedName>
</protein>
<organism evidence="1 2">
    <name type="scientific">Congregibacter brevis</name>
    <dbReference type="NCBI Taxonomy" id="3081201"/>
    <lineage>
        <taxon>Bacteria</taxon>
        <taxon>Pseudomonadati</taxon>
        <taxon>Pseudomonadota</taxon>
        <taxon>Gammaproteobacteria</taxon>
        <taxon>Cellvibrionales</taxon>
        <taxon>Halieaceae</taxon>
        <taxon>Congregibacter</taxon>
    </lineage>
</organism>
<gene>
    <name evidence="1" type="ORF">R0137_06480</name>
</gene>
<dbReference type="RefSeq" id="WP_407329466.1">
    <property type="nucleotide sequence ID" value="NZ_CP136865.1"/>
</dbReference>
<evidence type="ECO:0000313" key="1">
    <source>
        <dbReference type="EMBL" id="WOJ98208.1"/>
    </source>
</evidence>
<evidence type="ECO:0000313" key="2">
    <source>
        <dbReference type="Proteomes" id="UP001626549"/>
    </source>
</evidence>
<dbReference type="EMBL" id="CP136865">
    <property type="protein sequence ID" value="WOJ98208.1"/>
    <property type="molecule type" value="Genomic_DNA"/>
</dbReference>
<dbReference type="Proteomes" id="UP001626549">
    <property type="component" value="Chromosome"/>
</dbReference>
<proteinExistence type="predicted"/>
<sequence length="55" mass="6119">MVAAKRFFRRGLSWHDGEPTSIVTDKSRSSGIAHRDLMPEASTVLNTMRITGRSS</sequence>